<dbReference type="AlphaFoldDB" id="A0ABD2BTT7"/>
<keyword evidence="2" id="KW-1185">Reference proteome</keyword>
<name>A0ABD2BTT7_VESSQ</name>
<reference evidence="1 2" key="1">
    <citation type="journal article" date="2024" name="Ann. Entomol. Soc. Am.">
        <title>Genomic analyses of the southern and eastern yellowjacket wasps (Hymenoptera: Vespidae) reveal evolutionary signatures of social life.</title>
        <authorList>
            <person name="Catto M.A."/>
            <person name="Caine P.B."/>
            <person name="Orr S.E."/>
            <person name="Hunt B.G."/>
            <person name="Goodisman M.A.D."/>
        </authorList>
    </citation>
    <scope>NUCLEOTIDE SEQUENCE [LARGE SCALE GENOMIC DNA]</scope>
    <source>
        <strain evidence="1">233</strain>
        <tissue evidence="1">Head and thorax</tissue>
    </source>
</reference>
<dbReference type="EMBL" id="JAUDFV010000056">
    <property type="protein sequence ID" value="KAL2736019.1"/>
    <property type="molecule type" value="Genomic_DNA"/>
</dbReference>
<organism evidence="1 2">
    <name type="scientific">Vespula squamosa</name>
    <name type="common">Southern yellow jacket</name>
    <name type="synonym">Wasp</name>
    <dbReference type="NCBI Taxonomy" id="30214"/>
    <lineage>
        <taxon>Eukaryota</taxon>
        <taxon>Metazoa</taxon>
        <taxon>Ecdysozoa</taxon>
        <taxon>Arthropoda</taxon>
        <taxon>Hexapoda</taxon>
        <taxon>Insecta</taxon>
        <taxon>Pterygota</taxon>
        <taxon>Neoptera</taxon>
        <taxon>Endopterygota</taxon>
        <taxon>Hymenoptera</taxon>
        <taxon>Apocrita</taxon>
        <taxon>Aculeata</taxon>
        <taxon>Vespoidea</taxon>
        <taxon>Vespidae</taxon>
        <taxon>Vespinae</taxon>
        <taxon>Vespula</taxon>
    </lineage>
</organism>
<dbReference type="Proteomes" id="UP001607302">
    <property type="component" value="Unassembled WGS sequence"/>
</dbReference>
<protein>
    <submittedName>
        <fullName evidence="1">Small proline-rich protein 5</fullName>
    </submittedName>
</protein>
<proteinExistence type="predicted"/>
<accession>A0ABD2BTT7</accession>
<gene>
    <name evidence="1" type="ORF">V1478_002703</name>
</gene>
<comment type="caution">
    <text evidence="1">The sequence shown here is derived from an EMBL/GenBank/DDBJ whole genome shotgun (WGS) entry which is preliminary data.</text>
</comment>
<evidence type="ECO:0000313" key="1">
    <source>
        <dbReference type="EMBL" id="KAL2736019.1"/>
    </source>
</evidence>
<evidence type="ECO:0000313" key="2">
    <source>
        <dbReference type="Proteomes" id="UP001607302"/>
    </source>
</evidence>
<sequence length="207" mass="22567">MDGFREASFRPSRKSKEIKRKEMALTFAEALVVHPPSVPSRCIEKRSCDDPACPPCPPCLPCSPCPPTCGESSVQFQLTYTCDSCGEARRTSTLPPPCCHVRPAPFCCPKDGCPPMQQCPPKRCCPPPACLPLICRERPCPPPPPPTICVAGPCPIRPCRVKYECPPPKIEAPPSCVRFCIRCTCEGSTYAPCYFSCLPTCPSIDCC</sequence>